<sequence length="1128" mass="121366">MADEGSVSVTLLNAPSTVGDSVEVFWSAPGSLPFFLVVMHDGDGGGGGGDDDDDDDGPLVSIGINMHGDDGDEFGALDGDEGMANVETYELGPGMYRVAAMAVTGELLAQGGTIELGEGGRGGEDSSDGEVFADAEDVYASPYAEYVPAREGDFIDDVVIFSPTWGESAPEGYIAIPKDLNAGNDGPEFRLAFRRVAGHERAGTTGVVTGIGMVFPECDDEYVASDMEVLEVTVSGEPGDLNGGEGKHPAYLFVVRDGPGRALADIAVLDRSMGDTLPPGYGMVPYSRSGYDADANYGTSGHDIFFGYRVVGSNMLYEGNAIALRSVYRQYVTAHVPSADLDYAFGLSPQEVFVVEAAGAAADDGCVDSGFALRTLRGGLYVCVDGATGATALAPGPPSTTFEISVCGGSMALLAVEAGLFLDVVPGPSPSPVFFDVVAAVTELAVTGKVDRGTALGAQSFEFISKNLNSETDGSYINLWFRRGGPARPLVALKVVKPDESESSESDDGEAGESETGDGVASGAGVAHLTAEEIAARRCEAVEGDGEVEETMAQFVARNKDPELEALVANFEVDAGIKYSEECWRLEPADLNHGNDDGVTQMPSVVRADAPDARAADAMPIFCLDILFDSAETSGGWLKDPADLNEGAGGSYVYITYAHGMLPPPLAQYLEEQRELREAEIARRIRVARLKRQAELTAVCEALFAELEAGESGEAALAGLPRPQTAMAGVDNAGNTCYLDSLLFAMFATSEALEYLLYPSPHLELGKPVFNPFAFDETDSDSDSDDAEAQQAAKVKAIRTLQFYLREHVVRRLRNGEFLDANAMELTRFMFRWAGWESGEDEGILFGWDGLQQDTAELLDNALDWLGAPYIACVRRFALRGMPDPESAAVERFRTIRVSMPQKIKKRRKQKRKRDRRFSLGYMLDQDLNNNPLEGFKREPSAALLAALEAADDAEPIDPAEVWSSVVRLQPAYMFDGAENKLVPPEVIVPPGTDLAPDRVPIMIPIVVKRFNNELVKLLGRVKVPMEILPSEVPYLDDALDASEYTLRLRSAVCHTGRKLNRGHYYAYVRHDAADGSVTWLKFDDLADDGEKVVAVAFPGPYYRLLCKQCYVLFYELTKIAPPPASLA</sequence>
<dbReference type="GO" id="GO:0005634">
    <property type="term" value="C:nucleus"/>
    <property type="evidence" value="ECO:0007669"/>
    <property type="project" value="TreeGrafter"/>
</dbReference>
<dbReference type="InterPro" id="IPR028889">
    <property type="entry name" value="USP"/>
</dbReference>
<dbReference type="SUPFAM" id="SSF54001">
    <property type="entry name" value="Cysteine proteinases"/>
    <property type="match status" value="1"/>
</dbReference>
<proteinExistence type="predicted"/>
<protein>
    <recommendedName>
        <fullName evidence="6">USP domain-containing protein</fullName>
    </recommendedName>
</protein>
<feature type="domain" description="USP" evidence="2">
    <location>
        <begin position="728"/>
        <end position="1118"/>
    </location>
</feature>
<dbReference type="InterPro" id="IPR023341">
    <property type="entry name" value="MABP"/>
</dbReference>
<dbReference type="InterPro" id="IPR018200">
    <property type="entry name" value="USP_CS"/>
</dbReference>
<dbReference type="OrthoDB" id="6287070at2759"/>
<dbReference type="GO" id="GO:0004843">
    <property type="term" value="F:cysteine-type deubiquitinase activity"/>
    <property type="evidence" value="ECO:0007669"/>
    <property type="project" value="InterPro"/>
</dbReference>
<dbReference type="PROSITE" id="PS00972">
    <property type="entry name" value="USP_1"/>
    <property type="match status" value="1"/>
</dbReference>
<evidence type="ECO:0000259" key="3">
    <source>
        <dbReference type="PROSITE" id="PS51498"/>
    </source>
</evidence>
<evidence type="ECO:0000259" key="2">
    <source>
        <dbReference type="PROSITE" id="PS50235"/>
    </source>
</evidence>
<dbReference type="CDD" id="cd02257">
    <property type="entry name" value="Peptidase_C19"/>
    <property type="match status" value="1"/>
</dbReference>
<dbReference type="EMBL" id="GL349482">
    <property type="protein sequence ID" value="KNC53747.1"/>
    <property type="molecule type" value="Genomic_DNA"/>
</dbReference>
<dbReference type="GO" id="GO:0016579">
    <property type="term" value="P:protein deubiquitination"/>
    <property type="evidence" value="ECO:0007669"/>
    <property type="project" value="InterPro"/>
</dbReference>
<gene>
    <name evidence="4" type="ORF">AMSG_09462</name>
</gene>
<dbReference type="Gene3D" id="3.90.70.10">
    <property type="entry name" value="Cysteine proteinases"/>
    <property type="match status" value="2"/>
</dbReference>
<feature type="domain" description="MABP" evidence="3">
    <location>
        <begin position="152"/>
        <end position="312"/>
    </location>
</feature>
<dbReference type="PANTHER" id="PTHR24006">
    <property type="entry name" value="UBIQUITIN CARBOXYL-TERMINAL HYDROLASE"/>
    <property type="match status" value="1"/>
</dbReference>
<evidence type="ECO:0000313" key="4">
    <source>
        <dbReference type="EMBL" id="KNC53747.1"/>
    </source>
</evidence>
<dbReference type="Proteomes" id="UP000054408">
    <property type="component" value="Unassembled WGS sequence"/>
</dbReference>
<dbReference type="AlphaFoldDB" id="A0A0L0DN60"/>
<keyword evidence="5" id="KW-1185">Reference proteome</keyword>
<name>A0A0L0DN60_THETB</name>
<evidence type="ECO:0000313" key="5">
    <source>
        <dbReference type="Proteomes" id="UP000054408"/>
    </source>
</evidence>
<evidence type="ECO:0000256" key="1">
    <source>
        <dbReference type="SAM" id="MobiDB-lite"/>
    </source>
</evidence>
<dbReference type="GeneID" id="25567918"/>
<dbReference type="PROSITE" id="PS50235">
    <property type="entry name" value="USP_3"/>
    <property type="match status" value="1"/>
</dbReference>
<dbReference type="InterPro" id="IPR050164">
    <property type="entry name" value="Peptidase_C19"/>
</dbReference>
<dbReference type="PROSITE" id="PS51498">
    <property type="entry name" value="MABP"/>
    <property type="match status" value="1"/>
</dbReference>
<dbReference type="RefSeq" id="XP_013754310.1">
    <property type="nucleotide sequence ID" value="XM_013898856.1"/>
</dbReference>
<dbReference type="GO" id="GO:0005829">
    <property type="term" value="C:cytosol"/>
    <property type="evidence" value="ECO:0007669"/>
    <property type="project" value="TreeGrafter"/>
</dbReference>
<dbReference type="InterPro" id="IPR038765">
    <property type="entry name" value="Papain-like_cys_pep_sf"/>
</dbReference>
<accession>A0A0L0DN60</accession>
<dbReference type="Pfam" id="PF00443">
    <property type="entry name" value="UCH"/>
    <property type="match status" value="1"/>
</dbReference>
<evidence type="ECO:0008006" key="6">
    <source>
        <dbReference type="Google" id="ProtNLM"/>
    </source>
</evidence>
<reference evidence="4 5" key="1">
    <citation type="submission" date="2010-05" db="EMBL/GenBank/DDBJ databases">
        <title>The Genome Sequence of Thecamonas trahens ATCC 50062.</title>
        <authorList>
            <consortium name="The Broad Institute Genome Sequencing Platform"/>
            <person name="Russ C."/>
            <person name="Cuomo C."/>
            <person name="Shea T."/>
            <person name="Young S.K."/>
            <person name="Zeng Q."/>
            <person name="Koehrsen M."/>
            <person name="Haas B."/>
            <person name="Borodovsky M."/>
            <person name="Guigo R."/>
            <person name="Alvarado L."/>
            <person name="Berlin A."/>
            <person name="Bochicchio J."/>
            <person name="Borenstein D."/>
            <person name="Chapman S."/>
            <person name="Chen Z."/>
            <person name="Freedman E."/>
            <person name="Gellesch M."/>
            <person name="Goldberg J."/>
            <person name="Griggs A."/>
            <person name="Gujja S."/>
            <person name="Heilman E."/>
            <person name="Heiman D."/>
            <person name="Hepburn T."/>
            <person name="Howarth C."/>
            <person name="Jen D."/>
            <person name="Larson L."/>
            <person name="Mehta T."/>
            <person name="Park D."/>
            <person name="Pearson M."/>
            <person name="Roberts A."/>
            <person name="Saif S."/>
            <person name="Shenoy N."/>
            <person name="Sisk P."/>
            <person name="Stolte C."/>
            <person name="Sykes S."/>
            <person name="Thomson T."/>
            <person name="Walk T."/>
            <person name="White J."/>
            <person name="Yandava C."/>
            <person name="Burger G."/>
            <person name="Gray M.W."/>
            <person name="Holland P.W.H."/>
            <person name="King N."/>
            <person name="Lang F.B.F."/>
            <person name="Roger A.J."/>
            <person name="Ruiz-Trillo I."/>
            <person name="Lander E."/>
            <person name="Nusbaum C."/>
        </authorList>
    </citation>
    <scope>NUCLEOTIDE SEQUENCE [LARGE SCALE GENOMIC DNA]</scope>
    <source>
        <strain evidence="4 5">ATCC 50062</strain>
    </source>
</reference>
<feature type="compositionally biased region" description="Acidic residues" evidence="1">
    <location>
        <begin position="501"/>
        <end position="516"/>
    </location>
</feature>
<dbReference type="InterPro" id="IPR001394">
    <property type="entry name" value="Peptidase_C19_UCH"/>
</dbReference>
<organism evidence="4 5">
    <name type="scientific">Thecamonas trahens ATCC 50062</name>
    <dbReference type="NCBI Taxonomy" id="461836"/>
    <lineage>
        <taxon>Eukaryota</taxon>
        <taxon>Apusozoa</taxon>
        <taxon>Apusomonadida</taxon>
        <taxon>Apusomonadidae</taxon>
        <taxon>Thecamonas</taxon>
    </lineage>
</organism>
<feature type="region of interest" description="Disordered" evidence="1">
    <location>
        <begin position="496"/>
        <end position="524"/>
    </location>
</feature>